<dbReference type="AlphaFoldDB" id="A0A917YT19"/>
<dbReference type="Proteomes" id="UP000606935">
    <property type="component" value="Unassembled WGS sequence"/>
</dbReference>
<gene>
    <name evidence="1" type="ORF">GCM10010982_01090</name>
</gene>
<name>A0A917YT19_9ALTE</name>
<reference evidence="1" key="2">
    <citation type="submission" date="2020-09" db="EMBL/GenBank/DDBJ databases">
        <authorList>
            <person name="Sun Q."/>
            <person name="Zhou Y."/>
        </authorList>
    </citation>
    <scope>NUCLEOTIDE SEQUENCE</scope>
    <source>
        <strain evidence="1">CGMCC 1.7086</strain>
    </source>
</reference>
<evidence type="ECO:0000313" key="2">
    <source>
        <dbReference type="Proteomes" id="UP000606935"/>
    </source>
</evidence>
<accession>A0A917YT19</accession>
<sequence>MAAGLAISVLFAIATSIRQPSVSQSQAQSATTEQHTRASFPWRDVLSNTAQFAPKQTEAPKVETVEKPIISLSDGRLVAIVVDNPKSAQLIVPANATQGPISLSVGEGWLDNWRLLAIEKDSVTWQHNETGERHTQYLFGTDTFSDAHPKKS</sequence>
<evidence type="ECO:0000313" key="1">
    <source>
        <dbReference type="EMBL" id="GGO63624.1"/>
    </source>
</evidence>
<keyword evidence="2" id="KW-1185">Reference proteome</keyword>
<protein>
    <submittedName>
        <fullName evidence="1">Uncharacterized protein</fullName>
    </submittedName>
</protein>
<organism evidence="1 2">
    <name type="scientific">Bowmanella pacifica</name>
    <dbReference type="NCBI Taxonomy" id="502051"/>
    <lineage>
        <taxon>Bacteria</taxon>
        <taxon>Pseudomonadati</taxon>
        <taxon>Pseudomonadota</taxon>
        <taxon>Gammaproteobacteria</taxon>
        <taxon>Alteromonadales</taxon>
        <taxon>Alteromonadaceae</taxon>
        <taxon>Bowmanella</taxon>
    </lineage>
</organism>
<reference evidence="1" key="1">
    <citation type="journal article" date="2014" name="Int. J. Syst. Evol. Microbiol.">
        <title>Complete genome sequence of Corynebacterium casei LMG S-19264T (=DSM 44701T), isolated from a smear-ripened cheese.</title>
        <authorList>
            <consortium name="US DOE Joint Genome Institute (JGI-PGF)"/>
            <person name="Walter F."/>
            <person name="Albersmeier A."/>
            <person name="Kalinowski J."/>
            <person name="Ruckert C."/>
        </authorList>
    </citation>
    <scope>NUCLEOTIDE SEQUENCE</scope>
    <source>
        <strain evidence="1">CGMCC 1.7086</strain>
    </source>
</reference>
<dbReference type="EMBL" id="BMLS01000001">
    <property type="protein sequence ID" value="GGO63624.1"/>
    <property type="molecule type" value="Genomic_DNA"/>
</dbReference>
<comment type="caution">
    <text evidence="1">The sequence shown here is derived from an EMBL/GenBank/DDBJ whole genome shotgun (WGS) entry which is preliminary data.</text>
</comment>
<proteinExistence type="predicted"/>